<accession>A0A3M8K8F6</accession>
<dbReference type="SUPFAM" id="SSF53697">
    <property type="entry name" value="SIS domain"/>
    <property type="match status" value="1"/>
</dbReference>
<protein>
    <submittedName>
        <fullName evidence="1">Uncharacterized protein</fullName>
    </submittedName>
</protein>
<name>A0A3M8K8F6_9CORY</name>
<organism evidence="1 2">
    <name type="scientific">Corynebacterium alimapuense</name>
    <dbReference type="NCBI Taxonomy" id="1576874"/>
    <lineage>
        <taxon>Bacteria</taxon>
        <taxon>Bacillati</taxon>
        <taxon>Actinomycetota</taxon>
        <taxon>Actinomycetes</taxon>
        <taxon>Mycobacteriales</taxon>
        <taxon>Corynebacteriaceae</taxon>
        <taxon>Corynebacterium</taxon>
    </lineage>
</organism>
<sequence length="331" mass="35104">MDSSYMDGSGYDREAVSFYDVAHEGAQIRAISGVLDQCADLHGLSPRSLIIVATDALSLASARFVVRMRSPLRLAVVITDVLPGYVGALDVVVVVSDRAEDPAGFNALNIASRRGAFSVLAGPARGPLVDDAPTDTVVIPALPSALGASPARAVTVISTVLDLLEEDSDLVRQRLEAFAAIVDTELEQLSPERNSVVNPGRVLREFAEGARLVHTGPSKIGMAVAELVSVMWTLRGLPSGAIPMDELVMSEQRVDPEDIFHDPFLDGPVTLIPLKTIVWAESSDVTAAMPHTLAVDCETPDIGPVAGALRLITRGFAATTFDLPDAPVEDY</sequence>
<dbReference type="RefSeq" id="WP_123048180.1">
    <property type="nucleotide sequence ID" value="NZ_PTJO01000004.1"/>
</dbReference>
<dbReference type="EMBL" id="PTJO01000004">
    <property type="protein sequence ID" value="RNE49045.1"/>
    <property type="molecule type" value="Genomic_DNA"/>
</dbReference>
<dbReference type="GO" id="GO:1901135">
    <property type="term" value="P:carbohydrate derivative metabolic process"/>
    <property type="evidence" value="ECO:0007669"/>
    <property type="project" value="InterPro"/>
</dbReference>
<dbReference type="OrthoDB" id="4427542at2"/>
<evidence type="ECO:0000313" key="2">
    <source>
        <dbReference type="Proteomes" id="UP000266975"/>
    </source>
</evidence>
<dbReference type="AlphaFoldDB" id="A0A3M8K8F6"/>
<dbReference type="InterPro" id="IPR046348">
    <property type="entry name" value="SIS_dom_sf"/>
</dbReference>
<evidence type="ECO:0000313" key="1">
    <source>
        <dbReference type="EMBL" id="RNE49045.1"/>
    </source>
</evidence>
<comment type="caution">
    <text evidence="1">The sequence shown here is derived from an EMBL/GenBank/DDBJ whole genome shotgun (WGS) entry which is preliminary data.</text>
</comment>
<keyword evidence="2" id="KW-1185">Reference proteome</keyword>
<gene>
    <name evidence="1" type="ORF">C5L39_05460</name>
</gene>
<dbReference type="GO" id="GO:0097367">
    <property type="term" value="F:carbohydrate derivative binding"/>
    <property type="evidence" value="ECO:0007669"/>
    <property type="project" value="InterPro"/>
</dbReference>
<dbReference type="Proteomes" id="UP000266975">
    <property type="component" value="Unassembled WGS sequence"/>
</dbReference>
<proteinExistence type="predicted"/>
<reference evidence="1 2" key="1">
    <citation type="submission" date="2018-02" db="EMBL/GenBank/DDBJ databases">
        <title>Corynebacterium alimpuense sp. nov., a marine obligate actinomycete isolated from sediments of Valparaiso bay, Chile.</title>
        <authorList>
            <person name="Claverias F."/>
            <person name="Gonzales-Siles L."/>
            <person name="Salva-Serra F."/>
            <person name="Inganaes E."/>
            <person name="Molin K."/>
            <person name="Cumsille A."/>
            <person name="Undabarrena A."/>
            <person name="Couve E."/>
            <person name="Moore E.R.B."/>
            <person name="Gomila M."/>
            <person name="Camara B."/>
        </authorList>
    </citation>
    <scope>NUCLEOTIDE SEQUENCE [LARGE SCALE GENOMIC DNA]</scope>
    <source>
        <strain evidence="1 2">CCUG 69366</strain>
    </source>
</reference>